<gene>
    <name evidence="7" type="ORF">B296_00013858</name>
</gene>
<keyword evidence="5 6" id="KW-0472">Membrane</keyword>
<feature type="transmembrane region" description="Helical" evidence="6">
    <location>
        <begin position="326"/>
        <end position="350"/>
    </location>
</feature>
<evidence type="ECO:0000256" key="1">
    <source>
        <dbReference type="ARBA" id="ARBA00004370"/>
    </source>
</evidence>
<dbReference type="EMBL" id="AMZH03004739">
    <property type="protein sequence ID" value="RRT68296.1"/>
    <property type="molecule type" value="Genomic_DNA"/>
</dbReference>
<evidence type="ECO:0000256" key="5">
    <source>
        <dbReference type="ARBA" id="ARBA00023136"/>
    </source>
</evidence>
<feature type="transmembrane region" description="Helical" evidence="6">
    <location>
        <begin position="178"/>
        <end position="200"/>
    </location>
</feature>
<reference evidence="7 8" key="1">
    <citation type="journal article" date="2014" name="Agronomy (Basel)">
        <title>A Draft Genome Sequence for Ensete ventricosum, the Drought-Tolerant Tree Against Hunger.</title>
        <authorList>
            <person name="Harrison J."/>
            <person name="Moore K.A."/>
            <person name="Paszkiewicz K."/>
            <person name="Jones T."/>
            <person name="Grant M."/>
            <person name="Ambacheew D."/>
            <person name="Muzemil S."/>
            <person name="Studholme D.J."/>
        </authorList>
    </citation>
    <scope>NUCLEOTIDE SEQUENCE [LARGE SCALE GENOMIC DNA]</scope>
</reference>
<sequence length="356" mass="39914">VYPVLEHRRAERSLGRYFAAHKRHWTIDSFIVISLRSLLIPPSLPPSLALPTYTIAIPTSLVRHSNQQQLPRMAEEAPANVFVPPTKCLPKSPFAAPPLSMSSSGWMTRLLIPLALLSYLLSLPVLGLGVWLLGTRDYNCEDLMQAPQIRTAIGVGLILVFTVSNAVVYLGPRILMPGHVILSVVLVVMLSAGVSLLGLYKAETRGLPGTPMWLRSRVMNAGTWVEIKNCLYDDRICLDIAYRSSQFNPGDFIIMKLSAVEYVNATYWTSATRKDANDKRSVRDPTLYGSYDDCHVWSNDSRVLCYNCQSCKTGFVRVISSRWKKVGVFLMVMSILFVIVHTVRFTVLMLDRYSSQ</sequence>
<comment type="subcellular location">
    <subcellularLocation>
        <location evidence="1">Membrane</location>
    </subcellularLocation>
</comment>
<keyword evidence="3 6" id="KW-0812">Transmembrane</keyword>
<keyword evidence="4 6" id="KW-1133">Transmembrane helix</keyword>
<dbReference type="PANTHER" id="PTHR32191">
    <property type="entry name" value="TETRASPANIN-8-RELATED"/>
    <property type="match status" value="1"/>
</dbReference>
<dbReference type="AlphaFoldDB" id="A0A426ZWD5"/>
<accession>A0A426ZWD5</accession>
<feature type="transmembrane region" description="Helical" evidence="6">
    <location>
        <begin position="110"/>
        <end position="133"/>
    </location>
</feature>
<evidence type="ECO:0000256" key="3">
    <source>
        <dbReference type="ARBA" id="ARBA00022692"/>
    </source>
</evidence>
<comment type="caution">
    <text evidence="7">The sequence shown here is derived from an EMBL/GenBank/DDBJ whole genome shotgun (WGS) entry which is preliminary data.</text>
</comment>
<name>A0A426ZWD5_ENSVE</name>
<dbReference type="GO" id="GO:0009734">
    <property type="term" value="P:auxin-activated signaling pathway"/>
    <property type="evidence" value="ECO:0007669"/>
    <property type="project" value="InterPro"/>
</dbReference>
<dbReference type="Proteomes" id="UP000287651">
    <property type="component" value="Unassembled WGS sequence"/>
</dbReference>
<dbReference type="GO" id="GO:0016020">
    <property type="term" value="C:membrane"/>
    <property type="evidence" value="ECO:0007669"/>
    <property type="project" value="UniProtKB-SubCell"/>
</dbReference>
<organism evidence="7 8">
    <name type="scientific">Ensete ventricosum</name>
    <name type="common">Abyssinian banana</name>
    <name type="synonym">Musa ensete</name>
    <dbReference type="NCBI Taxonomy" id="4639"/>
    <lineage>
        <taxon>Eukaryota</taxon>
        <taxon>Viridiplantae</taxon>
        <taxon>Streptophyta</taxon>
        <taxon>Embryophyta</taxon>
        <taxon>Tracheophyta</taxon>
        <taxon>Spermatophyta</taxon>
        <taxon>Magnoliopsida</taxon>
        <taxon>Liliopsida</taxon>
        <taxon>Zingiberales</taxon>
        <taxon>Musaceae</taxon>
        <taxon>Ensete</taxon>
    </lineage>
</organism>
<evidence type="ECO:0008006" key="9">
    <source>
        <dbReference type="Google" id="ProtNLM"/>
    </source>
</evidence>
<feature type="non-terminal residue" evidence="7">
    <location>
        <position position="1"/>
    </location>
</feature>
<evidence type="ECO:0000313" key="8">
    <source>
        <dbReference type="Proteomes" id="UP000287651"/>
    </source>
</evidence>
<evidence type="ECO:0000256" key="6">
    <source>
        <dbReference type="SAM" id="Phobius"/>
    </source>
</evidence>
<comment type="similarity">
    <text evidence="2">Belongs to the tetraspanin (TM4SF) family.</text>
</comment>
<dbReference type="InterPro" id="IPR044991">
    <property type="entry name" value="TET_plant"/>
</dbReference>
<feature type="transmembrane region" description="Helical" evidence="6">
    <location>
        <begin position="153"/>
        <end position="172"/>
    </location>
</feature>
<evidence type="ECO:0000256" key="4">
    <source>
        <dbReference type="ARBA" id="ARBA00022989"/>
    </source>
</evidence>
<evidence type="ECO:0000313" key="7">
    <source>
        <dbReference type="EMBL" id="RRT68296.1"/>
    </source>
</evidence>
<protein>
    <recommendedName>
        <fullName evidence="9">Tetraspanin-15</fullName>
    </recommendedName>
</protein>
<proteinExistence type="inferred from homology"/>
<evidence type="ECO:0000256" key="2">
    <source>
        <dbReference type="ARBA" id="ARBA00006840"/>
    </source>
</evidence>